<dbReference type="GO" id="GO:0006979">
    <property type="term" value="P:response to oxidative stress"/>
    <property type="evidence" value="ECO:0007669"/>
    <property type="project" value="InterPro"/>
</dbReference>
<gene>
    <name evidence="1" type="ORF">GCM10010991_29550</name>
</gene>
<dbReference type="GO" id="GO:0004601">
    <property type="term" value="F:peroxidase activity"/>
    <property type="evidence" value="ECO:0007669"/>
    <property type="project" value="InterPro"/>
</dbReference>
<accession>A0A918DDE4</accession>
<sequence length="495" mass="53370">MAPEDDVTPGGYMIWRGNPAAILPPPTLPEGRRSFGCAAMARPADLHRACGGLRHSVETAVAASAKIAKGSRREGRIPAGYTYLGQLLAHDLCAPAEGAFDYPLQGAAPAPAPSQRQSRAVPLHLETLFGPIALNRPLPGLHRFAPHPAFPMFAADINRVAPGDGSNARADLHDGRNDDSPMVAQLSALFVEAAHRAEAAFRQQGLAADAARSAARAKVARLWHRILVQDYLPHLCLPGLPPPVADRTGPREVPVEVSHAILRMGHWMVRSQYTLAADTVPVRELLAGQSGIAEKRARPGLENHWRIDWRNFFELDPAVRPQRSLALQTGIAVMFGSDFTLPAGLRIHSALVRSDNDLALRDLARSIDGGVQRVSALARRLQGLRTRYPHWVLWSADARRTMIADWFAANNLKPVPALLRDPPLYLYALIEAGKGTTRKGFGGGRHLGALGSVLLGRSIAAAIVAAEAALPPNDPALPDLDAITTMPDLVRFLSQ</sequence>
<evidence type="ECO:0000313" key="1">
    <source>
        <dbReference type="EMBL" id="GGO36133.1"/>
    </source>
</evidence>
<dbReference type="AlphaFoldDB" id="A0A918DDE4"/>
<dbReference type="Proteomes" id="UP000598196">
    <property type="component" value="Unassembled WGS sequence"/>
</dbReference>
<dbReference type="SUPFAM" id="SSF48113">
    <property type="entry name" value="Heme-dependent peroxidases"/>
    <property type="match status" value="1"/>
</dbReference>
<evidence type="ECO:0008006" key="3">
    <source>
        <dbReference type="Google" id="ProtNLM"/>
    </source>
</evidence>
<dbReference type="RefSeq" id="WP_146287662.1">
    <property type="nucleotide sequence ID" value="NZ_BMLP01000007.1"/>
</dbReference>
<dbReference type="EMBL" id="BMLP01000007">
    <property type="protein sequence ID" value="GGO36133.1"/>
    <property type="molecule type" value="Genomic_DNA"/>
</dbReference>
<proteinExistence type="predicted"/>
<dbReference type="OrthoDB" id="105077at2"/>
<dbReference type="InterPro" id="IPR037120">
    <property type="entry name" value="Haem_peroxidase_sf_animal"/>
</dbReference>
<name>A0A918DDE4_9RHOB</name>
<dbReference type="Gene3D" id="1.10.640.10">
    <property type="entry name" value="Haem peroxidase domain superfamily, animal type"/>
    <property type="match status" value="1"/>
</dbReference>
<comment type="caution">
    <text evidence="1">The sequence shown here is derived from an EMBL/GenBank/DDBJ whole genome shotgun (WGS) entry which is preliminary data.</text>
</comment>
<evidence type="ECO:0000313" key="2">
    <source>
        <dbReference type="Proteomes" id="UP000598196"/>
    </source>
</evidence>
<protein>
    <recommendedName>
        <fullName evidence="3">Animal haem peroxidase</fullName>
    </recommendedName>
</protein>
<dbReference type="InterPro" id="IPR010255">
    <property type="entry name" value="Haem_peroxidase_sf"/>
</dbReference>
<keyword evidence="2" id="KW-1185">Reference proteome</keyword>
<reference evidence="1 2" key="1">
    <citation type="journal article" date="2014" name="Int. J. Syst. Evol. Microbiol.">
        <title>Complete genome sequence of Corynebacterium casei LMG S-19264T (=DSM 44701T), isolated from a smear-ripened cheese.</title>
        <authorList>
            <consortium name="US DOE Joint Genome Institute (JGI-PGF)"/>
            <person name="Walter F."/>
            <person name="Albersmeier A."/>
            <person name="Kalinowski J."/>
            <person name="Ruckert C."/>
        </authorList>
    </citation>
    <scope>NUCLEOTIDE SEQUENCE [LARGE SCALE GENOMIC DNA]</scope>
    <source>
        <strain evidence="1 2">CGMCC 1.7029</strain>
    </source>
</reference>
<organism evidence="1 2">
    <name type="scientific">Gemmobacter aquaticus</name>
    <dbReference type="NCBI Taxonomy" id="490185"/>
    <lineage>
        <taxon>Bacteria</taxon>
        <taxon>Pseudomonadati</taxon>
        <taxon>Pseudomonadota</taxon>
        <taxon>Alphaproteobacteria</taxon>
        <taxon>Rhodobacterales</taxon>
        <taxon>Paracoccaceae</taxon>
        <taxon>Gemmobacter</taxon>
    </lineage>
</organism>
<dbReference type="GO" id="GO:0020037">
    <property type="term" value="F:heme binding"/>
    <property type="evidence" value="ECO:0007669"/>
    <property type="project" value="InterPro"/>
</dbReference>